<dbReference type="InParanoid" id="F4RT67"/>
<dbReference type="GeneID" id="18923474"/>
<sequence length="486" mass="52938">MRPFHHQSLALLVLSPISTVLSLGSRCETGIIARETWSDMNIDSYLSNGTIWRNLTLAGYAKTVGANNFRCGIGQQCLVGQVCSPVESPAWHVLYAIQEFNLRMNLLYKVSAFAIDIVKETTSAIISDLTKPDTTPRAVMAAAAFIGLFASLTGLSSLLIAAISVEIIEVQLLSTLNLVLAGAVVVLPDVAPAVSTRPERKEFVSVGILNLAAIGHHISKWGLEYHQHLDTWINNVLNAPMSSPGGLIDIIKGGTFFMDKQPTSVQQILDGYRDVLEARVVVAVLRAKNAFITRGNDLCTGKGPNGADVGSSRLSWCDKSGVMMRIVLAHGDKVEKDIYAGEIIAAKYGLSTELITSSSWACQQKYGIGYDPYKNKPLPNDIHAECVINLPVCDCTRTDIQKARQDHGRTSALPPVWPSLTPLGHRCFTGFPYTRGKVDVSSPFEVLSFPPYIVFLIICRPRAGVKVQLHGLAPLTYPGRHMRVES</sequence>
<dbReference type="HOGENOM" id="CLU_030195_1_0_1"/>
<keyword evidence="5" id="KW-1185">Reference proteome</keyword>
<dbReference type="PANTHER" id="PTHR33339">
    <property type="entry name" value="LYSM DOMAIN-CONTAINING PROTEIN"/>
    <property type="match status" value="1"/>
</dbReference>
<reference evidence="5" key="1">
    <citation type="journal article" date="2011" name="Proc. Natl. Acad. Sci. U.S.A.">
        <title>Obligate biotrophy features unraveled by the genomic analysis of rust fungi.</title>
        <authorList>
            <person name="Duplessis S."/>
            <person name="Cuomo C.A."/>
            <person name="Lin Y.-C."/>
            <person name="Aerts A."/>
            <person name="Tisserant E."/>
            <person name="Veneault-Fourrey C."/>
            <person name="Joly D.L."/>
            <person name="Hacquard S."/>
            <person name="Amselem J."/>
            <person name="Cantarel B.L."/>
            <person name="Chiu R."/>
            <person name="Coutinho P.M."/>
            <person name="Feau N."/>
            <person name="Field M."/>
            <person name="Frey P."/>
            <person name="Gelhaye E."/>
            <person name="Goldberg J."/>
            <person name="Grabherr M.G."/>
            <person name="Kodira C.D."/>
            <person name="Kohler A."/>
            <person name="Kuees U."/>
            <person name="Lindquist E.A."/>
            <person name="Lucas S.M."/>
            <person name="Mago R."/>
            <person name="Mauceli E."/>
            <person name="Morin E."/>
            <person name="Murat C."/>
            <person name="Pangilinan J.L."/>
            <person name="Park R."/>
            <person name="Pearson M."/>
            <person name="Quesneville H."/>
            <person name="Rouhier N."/>
            <person name="Sakthikumar S."/>
            <person name="Salamov A.A."/>
            <person name="Schmutz J."/>
            <person name="Selles B."/>
            <person name="Shapiro H."/>
            <person name="Tanguay P."/>
            <person name="Tuskan G.A."/>
            <person name="Henrissat B."/>
            <person name="Van de Peer Y."/>
            <person name="Rouze P."/>
            <person name="Ellis J.G."/>
            <person name="Dodds P.N."/>
            <person name="Schein J.E."/>
            <person name="Zhong S."/>
            <person name="Hamelin R.C."/>
            <person name="Grigoriev I.V."/>
            <person name="Szabo L.J."/>
            <person name="Martin F."/>
        </authorList>
    </citation>
    <scope>NUCLEOTIDE SEQUENCE [LARGE SCALE GENOMIC DNA]</scope>
    <source>
        <strain evidence="5">98AG31 / pathotype 3-4-7</strain>
    </source>
</reference>
<dbReference type="KEGG" id="mlr:MELLADRAFT_108467"/>
<evidence type="ECO:0000256" key="1">
    <source>
        <dbReference type="SAM" id="Phobius"/>
    </source>
</evidence>
<dbReference type="InterPro" id="IPR057194">
    <property type="entry name" value="DUF7872"/>
</dbReference>
<feature type="chain" id="PRO_5003317940" description="DUF7872 domain-containing protein" evidence="2">
    <location>
        <begin position="23"/>
        <end position="486"/>
    </location>
</feature>
<dbReference type="Pfam" id="PF25278">
    <property type="entry name" value="DUF7872"/>
    <property type="match status" value="1"/>
</dbReference>
<dbReference type="OrthoDB" id="2503417at2759"/>
<keyword evidence="1" id="KW-0472">Membrane</keyword>
<keyword evidence="1" id="KW-0812">Transmembrane</keyword>
<evidence type="ECO:0000313" key="5">
    <source>
        <dbReference type="Proteomes" id="UP000001072"/>
    </source>
</evidence>
<evidence type="ECO:0000256" key="2">
    <source>
        <dbReference type="SAM" id="SignalP"/>
    </source>
</evidence>
<evidence type="ECO:0000313" key="4">
    <source>
        <dbReference type="EMBL" id="EGG04453.1"/>
    </source>
</evidence>
<keyword evidence="2" id="KW-0732">Signal</keyword>
<dbReference type="STRING" id="747676.F4RT67"/>
<dbReference type="AlphaFoldDB" id="F4RT67"/>
<dbReference type="PANTHER" id="PTHR33339:SF1">
    <property type="entry name" value="LYSM DOMAIN-CONTAINING PROTEIN"/>
    <property type="match status" value="1"/>
</dbReference>
<dbReference type="Proteomes" id="UP000001072">
    <property type="component" value="Unassembled WGS sequence"/>
</dbReference>
<feature type="transmembrane region" description="Helical" evidence="1">
    <location>
        <begin position="139"/>
        <end position="165"/>
    </location>
</feature>
<organism evidence="5">
    <name type="scientific">Melampsora larici-populina (strain 98AG31 / pathotype 3-4-7)</name>
    <name type="common">Poplar leaf rust fungus</name>
    <dbReference type="NCBI Taxonomy" id="747676"/>
    <lineage>
        <taxon>Eukaryota</taxon>
        <taxon>Fungi</taxon>
        <taxon>Dikarya</taxon>
        <taxon>Basidiomycota</taxon>
        <taxon>Pucciniomycotina</taxon>
        <taxon>Pucciniomycetes</taxon>
        <taxon>Pucciniales</taxon>
        <taxon>Melampsoraceae</taxon>
        <taxon>Melampsora</taxon>
    </lineage>
</organism>
<evidence type="ECO:0000259" key="3">
    <source>
        <dbReference type="Pfam" id="PF25278"/>
    </source>
</evidence>
<dbReference type="EMBL" id="GL883118">
    <property type="protein sequence ID" value="EGG04453.1"/>
    <property type="molecule type" value="Genomic_DNA"/>
</dbReference>
<keyword evidence="1" id="KW-1133">Transmembrane helix</keyword>
<feature type="signal peptide" evidence="2">
    <location>
        <begin position="1"/>
        <end position="22"/>
    </location>
</feature>
<proteinExistence type="predicted"/>
<protein>
    <recommendedName>
        <fullName evidence="3">DUF7872 domain-containing protein</fullName>
    </recommendedName>
</protein>
<dbReference type="eggNOG" id="ENOG502SQPP">
    <property type="taxonomic scope" value="Eukaryota"/>
</dbReference>
<gene>
    <name evidence="4" type="ORF">MELLADRAFT_108467</name>
</gene>
<feature type="domain" description="DUF7872" evidence="3">
    <location>
        <begin position="213"/>
        <end position="410"/>
    </location>
</feature>
<dbReference type="RefSeq" id="XP_007412244.1">
    <property type="nucleotide sequence ID" value="XM_007412182.1"/>
</dbReference>
<accession>F4RT67</accession>
<dbReference type="VEuPathDB" id="FungiDB:MELLADRAFT_108467"/>
<name>F4RT67_MELLP</name>